<name>A0A3N4PUF9_9BACT</name>
<dbReference type="AlphaFoldDB" id="A0A3N4PUF9"/>
<dbReference type="InterPro" id="IPR006439">
    <property type="entry name" value="HAD-SF_hydro_IA"/>
</dbReference>
<dbReference type="PANTHER" id="PTHR18901">
    <property type="entry name" value="2-DEOXYGLUCOSE-6-PHOSPHATE PHOSPHATASE 2"/>
    <property type="match status" value="1"/>
</dbReference>
<gene>
    <name evidence="1" type="primary">hxpB</name>
    <name evidence="1" type="ORF">EGT74_02615</name>
</gene>
<dbReference type="SUPFAM" id="SSF56784">
    <property type="entry name" value="HAD-like"/>
    <property type="match status" value="1"/>
</dbReference>
<accession>A0A3N4PUF9</accession>
<dbReference type="InterPro" id="IPR023198">
    <property type="entry name" value="PGP-like_dom2"/>
</dbReference>
<evidence type="ECO:0000313" key="2">
    <source>
        <dbReference type="Proteomes" id="UP000278351"/>
    </source>
</evidence>
<keyword evidence="2" id="KW-1185">Reference proteome</keyword>
<dbReference type="PANTHER" id="PTHR18901:SF38">
    <property type="entry name" value="PSEUDOURIDINE-5'-PHOSPHATASE"/>
    <property type="match status" value="1"/>
</dbReference>
<dbReference type="SFLD" id="SFLDG01135">
    <property type="entry name" value="C1.5.6:_HAD__Beta-PGM__Phospha"/>
    <property type="match status" value="1"/>
</dbReference>
<dbReference type="Pfam" id="PF00702">
    <property type="entry name" value="Hydrolase"/>
    <property type="match status" value="1"/>
</dbReference>
<dbReference type="InterPro" id="IPR023214">
    <property type="entry name" value="HAD_sf"/>
</dbReference>
<dbReference type="Gene3D" id="3.40.50.1000">
    <property type="entry name" value="HAD superfamily/HAD-like"/>
    <property type="match status" value="1"/>
</dbReference>
<dbReference type="SFLD" id="SFLDG01129">
    <property type="entry name" value="C1.5:_HAD__Beta-PGM__Phosphata"/>
    <property type="match status" value="1"/>
</dbReference>
<reference evidence="1 2" key="1">
    <citation type="submission" date="2018-11" db="EMBL/GenBank/DDBJ databases">
        <title>Chitinophaga lutea sp.nov., isolate from arsenic contaminated soil.</title>
        <authorList>
            <person name="Zong Y."/>
        </authorList>
    </citation>
    <scope>NUCLEOTIDE SEQUENCE [LARGE SCALE GENOMIC DNA]</scope>
    <source>
        <strain evidence="1 2">ZY74</strain>
    </source>
</reference>
<dbReference type="SFLD" id="SFLDS00003">
    <property type="entry name" value="Haloacid_Dehalogenase"/>
    <property type="match status" value="1"/>
</dbReference>
<dbReference type="EMBL" id="RPDH01000001">
    <property type="protein sequence ID" value="RPE12463.1"/>
    <property type="molecule type" value="Genomic_DNA"/>
</dbReference>
<organism evidence="1 2">
    <name type="scientific">Chitinophaga lutea</name>
    <dbReference type="NCBI Taxonomy" id="2488634"/>
    <lineage>
        <taxon>Bacteria</taxon>
        <taxon>Pseudomonadati</taxon>
        <taxon>Bacteroidota</taxon>
        <taxon>Chitinophagia</taxon>
        <taxon>Chitinophagales</taxon>
        <taxon>Chitinophagaceae</taxon>
        <taxon>Chitinophaga</taxon>
    </lineage>
</organism>
<dbReference type="Gene3D" id="1.10.150.240">
    <property type="entry name" value="Putative phosphatase, domain 2"/>
    <property type="match status" value="1"/>
</dbReference>
<protein>
    <submittedName>
        <fullName evidence="1">Hexitol phosphatase HxpB</fullName>
    </submittedName>
</protein>
<dbReference type="InterPro" id="IPR036412">
    <property type="entry name" value="HAD-like_sf"/>
</dbReference>
<dbReference type="NCBIfam" id="TIGR01509">
    <property type="entry name" value="HAD-SF-IA-v3"/>
    <property type="match status" value="1"/>
</dbReference>
<dbReference type="Proteomes" id="UP000278351">
    <property type="component" value="Unassembled WGS sequence"/>
</dbReference>
<evidence type="ECO:0000313" key="1">
    <source>
        <dbReference type="EMBL" id="RPE12463.1"/>
    </source>
</evidence>
<sequence length="279" mass="30953">MHGDHRAGVKFGPQRQPLLCPCTEAGILRRRCRGPPIPLNSSSYSCPILATFAAQIVKVMINTVIFDMDGLLIDSEPLWGEALREVFSSVGVSLSPELTSHTTGLRTKEVVSYWHDYFKWDSKSPEQVTTEIIDTVTGKILRGGRAMEGLSYILDYFHARNFKIGLASSSPRRLIESVLQHLSIRDRFHAVTSAEFESYGKPHPAVYLACAKELNSNPLACLAFEDSVTGMVAAKAARMKVVVVPEAHRRHDRRFNLADLQLDSLLEFGDVQLKELGGA</sequence>
<comment type="caution">
    <text evidence="1">The sequence shown here is derived from an EMBL/GenBank/DDBJ whole genome shotgun (WGS) entry which is preliminary data.</text>
</comment>
<proteinExistence type="predicted"/>
<dbReference type="NCBIfam" id="NF008087">
    <property type="entry name" value="PRK10826.1"/>
    <property type="match status" value="1"/>
</dbReference>